<gene>
    <name evidence="2" type="ORF">O1R50_01315</name>
</gene>
<dbReference type="Proteomes" id="UP001146067">
    <property type="component" value="Unassembled WGS sequence"/>
</dbReference>
<dbReference type="Pfam" id="PF11695">
    <property type="entry name" value="DUF3291"/>
    <property type="match status" value="1"/>
</dbReference>
<name>A0A9X3SPT3_9ACTN</name>
<accession>A0A9X3SPT3</accession>
<dbReference type="SUPFAM" id="SSF54909">
    <property type="entry name" value="Dimeric alpha+beta barrel"/>
    <property type="match status" value="1"/>
</dbReference>
<evidence type="ECO:0000313" key="2">
    <source>
        <dbReference type="EMBL" id="MDA1358244.1"/>
    </source>
</evidence>
<dbReference type="InterPro" id="IPR021708">
    <property type="entry name" value="DUF3291"/>
</dbReference>
<evidence type="ECO:0000259" key="1">
    <source>
        <dbReference type="Pfam" id="PF11695"/>
    </source>
</evidence>
<evidence type="ECO:0000313" key="3">
    <source>
        <dbReference type="Proteomes" id="UP001146067"/>
    </source>
</evidence>
<organism evidence="2 3">
    <name type="scientific">Glycomyces luteolus</name>
    <dbReference type="NCBI Taxonomy" id="2670330"/>
    <lineage>
        <taxon>Bacteria</taxon>
        <taxon>Bacillati</taxon>
        <taxon>Actinomycetota</taxon>
        <taxon>Actinomycetes</taxon>
        <taxon>Glycomycetales</taxon>
        <taxon>Glycomycetaceae</taxon>
        <taxon>Glycomyces</taxon>
    </lineage>
</organism>
<dbReference type="InterPro" id="IPR011008">
    <property type="entry name" value="Dimeric_a/b-barrel"/>
</dbReference>
<dbReference type="RefSeq" id="WP_270108030.1">
    <property type="nucleotide sequence ID" value="NZ_JAPZVP010000001.1"/>
</dbReference>
<comment type="caution">
    <text evidence="2">The sequence shown here is derived from an EMBL/GenBank/DDBJ whole genome shotgun (WGS) entry which is preliminary data.</text>
</comment>
<dbReference type="AlphaFoldDB" id="A0A9X3SPT3"/>
<protein>
    <submittedName>
        <fullName evidence="2">DUF3291 domain-containing protein</fullName>
    </submittedName>
</protein>
<reference evidence="2" key="1">
    <citation type="submission" date="2022-12" db="EMBL/GenBank/DDBJ databases">
        <title>Gycomyces niveus sp.nov.,a novel actinomycete isolated from soil in Shouguan.</title>
        <authorList>
            <person name="Yang X."/>
        </authorList>
    </citation>
    <scope>NUCLEOTIDE SEQUENCE</scope>
    <source>
        <strain evidence="2">NEAU-A15</strain>
    </source>
</reference>
<keyword evidence="3" id="KW-1185">Reference proteome</keyword>
<proteinExistence type="predicted"/>
<dbReference type="EMBL" id="JAPZVP010000001">
    <property type="protein sequence ID" value="MDA1358244.1"/>
    <property type="molecule type" value="Genomic_DNA"/>
</dbReference>
<sequence length="151" mass="17287">MSAGYELAQVNIGRILAPFDSEVMQGFTSKLQEVNAVADHAEGFVWRLIDEQGSDATAFRVFDDEWLAVNMSVWTSPEALNAYVYGPEHRAMLKRRREWFAHLTEAYSAMWWVPAGHRPTLPEAEKRLTILREKGPTAEAFTMKELFPRPE</sequence>
<feature type="domain" description="DUF3291" evidence="1">
    <location>
        <begin position="7"/>
        <end position="145"/>
    </location>
</feature>